<dbReference type="PROSITE" id="PS00455">
    <property type="entry name" value="AMP_BINDING"/>
    <property type="match status" value="1"/>
</dbReference>
<dbReference type="OrthoDB" id="5168424at2"/>
<evidence type="ECO:0000256" key="1">
    <source>
        <dbReference type="ARBA" id="ARBA00006432"/>
    </source>
</evidence>
<evidence type="ECO:0000313" key="5">
    <source>
        <dbReference type="Proteomes" id="UP000035034"/>
    </source>
</evidence>
<dbReference type="Pfam" id="PF13193">
    <property type="entry name" value="AMP-binding_C"/>
    <property type="match status" value="1"/>
</dbReference>
<dbReference type="PANTHER" id="PTHR43201:SF8">
    <property type="entry name" value="ACYL-COA SYNTHETASE FAMILY MEMBER 3"/>
    <property type="match status" value="1"/>
</dbReference>
<dbReference type="InterPro" id="IPR020845">
    <property type="entry name" value="AMP-binding_CS"/>
</dbReference>
<dbReference type="InterPro" id="IPR000873">
    <property type="entry name" value="AMP-dep_synth/lig_dom"/>
</dbReference>
<dbReference type="Proteomes" id="UP000035034">
    <property type="component" value="Unassembled WGS sequence"/>
</dbReference>
<dbReference type="Pfam" id="PF00501">
    <property type="entry name" value="AMP-binding"/>
    <property type="match status" value="1"/>
</dbReference>
<proteinExistence type="inferred from homology"/>
<dbReference type="Gene3D" id="3.40.50.12780">
    <property type="entry name" value="N-terminal domain of ligase-like"/>
    <property type="match status" value="1"/>
</dbReference>
<dbReference type="InterPro" id="IPR042099">
    <property type="entry name" value="ANL_N_sf"/>
</dbReference>
<comment type="similarity">
    <text evidence="1">Belongs to the ATP-dependent AMP-binding enzyme family.</text>
</comment>
<dbReference type="NCBIfam" id="NF005858">
    <property type="entry name" value="PRK07787.1"/>
    <property type="match status" value="1"/>
</dbReference>
<dbReference type="eggNOG" id="COG0318">
    <property type="taxonomic scope" value="Bacteria"/>
</dbReference>
<keyword evidence="4" id="KW-0436">Ligase</keyword>
<dbReference type="STRING" id="1077974.GOEFS_054_00670"/>
<dbReference type="InterPro" id="IPR025110">
    <property type="entry name" value="AMP-bd_C"/>
</dbReference>
<dbReference type="SUPFAM" id="SSF56801">
    <property type="entry name" value="Acetyl-CoA synthetase-like"/>
    <property type="match status" value="1"/>
</dbReference>
<dbReference type="InterPro" id="IPR045851">
    <property type="entry name" value="AMP-bd_C_sf"/>
</dbReference>
<dbReference type="AlphaFoldDB" id="H0R052"/>
<evidence type="ECO:0000259" key="3">
    <source>
        <dbReference type="Pfam" id="PF13193"/>
    </source>
</evidence>
<gene>
    <name evidence="4" type="ORF">GOEFS_054_00670</name>
</gene>
<sequence length="463" mass="48206">MAEHILLSALVSGPDRPAITIGEATLSRADLLGAATAVADRIAGAPVVAVSAEAELSTVISVVGCLLAGVPAVPVAPDSGATELAHILRDSNAALWLGAGRDDVTIPVVPVDITARSGRSYAEPPMDATALIMYTSGTTGPPKGVVQSRRALAASLDGLADAWDWTADDTLVHGLPLFHVHGLVLGVLGALRVGSELIHTVRPIPQAYAAANGSLYFGVPTVWSRVASDESSARALSSARLLVSGSAPLPVPVFDALKTLTGSAPIERYGMTETVITISTRFDGERRAGWVGSPIAGVMTRLRAEDGSLSSHDGETLGRLEIAGPTLFDGYLNNPAKTAAEMTDDGWFRTGDIAVVDDGGFHKIVGRESVDLIKSGGYRIGAGEIEHVLLAQPGVAEVAVVGVPDNDLGQRIVAYVVGDITNSQSLIDVVAQSLSIHKRPREVRIVDSLPRNAMGKVQKNELM</sequence>
<organism evidence="4 5">
    <name type="scientific">Gordonia effusa NBRC 100432</name>
    <dbReference type="NCBI Taxonomy" id="1077974"/>
    <lineage>
        <taxon>Bacteria</taxon>
        <taxon>Bacillati</taxon>
        <taxon>Actinomycetota</taxon>
        <taxon>Actinomycetes</taxon>
        <taxon>Mycobacteriales</taxon>
        <taxon>Gordoniaceae</taxon>
        <taxon>Gordonia</taxon>
    </lineage>
</organism>
<evidence type="ECO:0000313" key="4">
    <source>
        <dbReference type="EMBL" id="GAB18453.1"/>
    </source>
</evidence>
<dbReference type="PANTHER" id="PTHR43201">
    <property type="entry name" value="ACYL-COA SYNTHETASE"/>
    <property type="match status" value="1"/>
</dbReference>
<reference evidence="4 5" key="1">
    <citation type="submission" date="2011-12" db="EMBL/GenBank/DDBJ databases">
        <title>Whole genome shotgun sequence of Gordonia effusa NBRC 100432.</title>
        <authorList>
            <person name="Yoshida I."/>
            <person name="Takarada H."/>
            <person name="Hosoyama A."/>
            <person name="Tsuchikane K."/>
            <person name="Katsumata H."/>
            <person name="Yamazaki S."/>
            <person name="Fujita N."/>
        </authorList>
    </citation>
    <scope>NUCLEOTIDE SEQUENCE [LARGE SCALE GENOMIC DNA]</scope>
    <source>
        <strain evidence="4 5">NBRC 100432</strain>
    </source>
</reference>
<dbReference type="Gene3D" id="3.30.300.30">
    <property type="match status" value="1"/>
</dbReference>
<dbReference type="GO" id="GO:0006631">
    <property type="term" value="P:fatty acid metabolic process"/>
    <property type="evidence" value="ECO:0007669"/>
    <property type="project" value="TreeGrafter"/>
</dbReference>
<dbReference type="GO" id="GO:0031956">
    <property type="term" value="F:medium-chain fatty acid-CoA ligase activity"/>
    <property type="evidence" value="ECO:0007669"/>
    <property type="project" value="TreeGrafter"/>
</dbReference>
<dbReference type="EMBL" id="BAEH01000054">
    <property type="protein sequence ID" value="GAB18453.1"/>
    <property type="molecule type" value="Genomic_DNA"/>
</dbReference>
<comment type="caution">
    <text evidence="4">The sequence shown here is derived from an EMBL/GenBank/DDBJ whole genome shotgun (WGS) entry which is preliminary data.</text>
</comment>
<name>H0R052_9ACTN</name>
<accession>H0R052</accession>
<protein>
    <submittedName>
        <fullName evidence="4">Putative fatty-acid--CoA ligase</fullName>
    </submittedName>
</protein>
<feature type="domain" description="AMP-dependent synthetase/ligase" evidence="2">
    <location>
        <begin position="13"/>
        <end position="332"/>
    </location>
</feature>
<feature type="domain" description="AMP-binding enzyme C-terminal" evidence="3">
    <location>
        <begin position="384"/>
        <end position="456"/>
    </location>
</feature>
<evidence type="ECO:0000259" key="2">
    <source>
        <dbReference type="Pfam" id="PF00501"/>
    </source>
</evidence>
<keyword evidence="5" id="KW-1185">Reference proteome</keyword>